<evidence type="ECO:0000256" key="2">
    <source>
        <dbReference type="ARBA" id="ARBA00023002"/>
    </source>
</evidence>
<evidence type="ECO:0000259" key="3">
    <source>
        <dbReference type="Pfam" id="PF01113"/>
    </source>
</evidence>
<dbReference type="Proteomes" id="UP000264445">
    <property type="component" value="Unassembled WGS sequence"/>
</dbReference>
<evidence type="ECO:0000313" key="5">
    <source>
        <dbReference type="EMBL" id="HBT48534.1"/>
    </source>
</evidence>
<dbReference type="Pfam" id="PF19328">
    <property type="entry name" value="DAP_DH_C"/>
    <property type="match status" value="1"/>
</dbReference>
<sequence>MENIKVVVWGLGAMGSGIAKMILSKKGMEIVGAIDTDPNKIGKDLNELLGTNSKPVYVTSNPDEVIRKGSADIAVIATSSYVEKVFPLIKKAVENGMNVITTAEEMAYPWAQHPDLADEIDRLAKENGVTVLGTGINPGFVLDYLITALTGVCMEVESIKASRINDLSPFGKAVMEEQGVGLTPEEFEEGVKKGTVAGHIGFPESITMISKAIGWKLSGIEQVREPIISKTHRETPYAKVEPGYVAGCRQVGYGKVDGEVKIILEHPQQIQPEKEGVDTGDYIEIKGTPNIKLSIKPEIPGGIGTIAICVNMIPHVINAEPGLVTMLDLPVPRAIMGDARDMIRRK</sequence>
<organism evidence="5 6">
    <name type="scientific">Caldanaerobacter subterraneus</name>
    <dbReference type="NCBI Taxonomy" id="911092"/>
    <lineage>
        <taxon>Bacteria</taxon>
        <taxon>Bacillati</taxon>
        <taxon>Bacillota</taxon>
        <taxon>Clostridia</taxon>
        <taxon>Thermoanaerobacterales</taxon>
        <taxon>Thermoanaerobacteraceae</taxon>
        <taxon>Caldanaerobacter</taxon>
    </lineage>
</organism>
<dbReference type="AlphaFoldDB" id="A0A101E3Y9"/>
<dbReference type="Gene3D" id="3.40.50.720">
    <property type="entry name" value="NAD(P)-binding Rossmann-like Domain"/>
    <property type="match status" value="1"/>
</dbReference>
<dbReference type="CDD" id="cd24146">
    <property type="entry name" value="nat-AmDH_N_like"/>
    <property type="match status" value="1"/>
</dbReference>
<keyword evidence="2" id="KW-0560">Oxidoreductase</keyword>
<reference evidence="5 6" key="1">
    <citation type="journal article" date="2018" name="Nat. Biotechnol.">
        <title>A standardized bacterial taxonomy based on genome phylogeny substantially revises the tree of life.</title>
        <authorList>
            <person name="Parks D.H."/>
            <person name="Chuvochina M."/>
            <person name="Waite D.W."/>
            <person name="Rinke C."/>
            <person name="Skarshewski A."/>
            <person name="Chaumeil P.A."/>
            <person name="Hugenholtz P."/>
        </authorList>
    </citation>
    <scope>NUCLEOTIDE SEQUENCE [LARGE SCALE GENOMIC DNA]</scope>
    <source>
        <strain evidence="5">UBA12544</strain>
    </source>
</reference>
<dbReference type="GO" id="GO:0008839">
    <property type="term" value="F:4-hydroxy-tetrahydrodipicolinate reductase"/>
    <property type="evidence" value="ECO:0007669"/>
    <property type="project" value="InterPro"/>
</dbReference>
<evidence type="ECO:0000256" key="1">
    <source>
        <dbReference type="ARBA" id="ARBA00022857"/>
    </source>
</evidence>
<feature type="domain" description="Dihydrodipicolinate reductase N-terminal" evidence="3">
    <location>
        <begin position="4"/>
        <end position="101"/>
    </location>
</feature>
<keyword evidence="1" id="KW-0521">NADP</keyword>
<feature type="domain" description="2,4-diaminopentanoate dehydrogenase C-terminal" evidence="4">
    <location>
        <begin position="140"/>
        <end position="344"/>
    </location>
</feature>
<dbReference type="GO" id="GO:0009089">
    <property type="term" value="P:lysine biosynthetic process via diaminopimelate"/>
    <property type="evidence" value="ECO:0007669"/>
    <property type="project" value="InterPro"/>
</dbReference>
<gene>
    <name evidence="5" type="ORF">DEA61_01460</name>
</gene>
<evidence type="ECO:0000259" key="4">
    <source>
        <dbReference type="Pfam" id="PF19328"/>
    </source>
</evidence>
<dbReference type="InterPro" id="IPR000846">
    <property type="entry name" value="DapB_N"/>
</dbReference>
<dbReference type="NCBIfam" id="NF040740">
    <property type="entry name" value="ornith_Ord"/>
    <property type="match status" value="1"/>
</dbReference>
<dbReference type="Pfam" id="PF01113">
    <property type="entry name" value="DapB_N"/>
    <property type="match status" value="1"/>
</dbReference>
<dbReference type="EMBL" id="DOLB01000033">
    <property type="protein sequence ID" value="HBT48534.1"/>
    <property type="molecule type" value="Genomic_DNA"/>
</dbReference>
<comment type="caution">
    <text evidence="5">The sequence shown here is derived from an EMBL/GenBank/DDBJ whole genome shotgun (WGS) entry which is preliminary data.</text>
</comment>
<dbReference type="InterPro" id="IPR036291">
    <property type="entry name" value="NAD(P)-bd_dom_sf"/>
</dbReference>
<dbReference type="RefSeq" id="WP_278428610.1">
    <property type="nucleotide sequence ID" value="NZ_DOLB01000033.1"/>
</dbReference>
<proteinExistence type="predicted"/>
<dbReference type="SUPFAM" id="SSF51735">
    <property type="entry name" value="NAD(P)-binding Rossmann-fold domains"/>
    <property type="match status" value="1"/>
</dbReference>
<name>A0A101E3Y9_9THEO</name>
<dbReference type="InterPro" id="IPR045760">
    <property type="entry name" value="DAP_DH_C"/>
</dbReference>
<evidence type="ECO:0000313" key="6">
    <source>
        <dbReference type="Proteomes" id="UP000264445"/>
    </source>
</evidence>
<accession>A0A101E3Y9</accession>
<protein>
    <submittedName>
        <fullName evidence="5">NADP-binding protein</fullName>
    </submittedName>
</protein>